<evidence type="ECO:0000256" key="5">
    <source>
        <dbReference type="ARBA" id="ARBA00022694"/>
    </source>
</evidence>
<protein>
    <recommendedName>
        <fullName evidence="9">tRNA-uridine aminocarboxypropyltransferase 1</fullName>
        <ecNumber evidence="2">2.5.1.25</ecNumber>
    </recommendedName>
    <alternativeName>
        <fullName evidence="10">DTW domain-containing protein 1</fullName>
    </alternativeName>
</protein>
<reference evidence="14" key="3">
    <citation type="submission" date="2018-08" db="EMBL/GenBank/DDBJ databases">
        <title>Leveraging single-cell genomics to expand the Fungal Tree of Life.</title>
        <authorList>
            <consortium name="DOE Joint Genome Institute"/>
            <person name="Ahrendt S.R."/>
            <person name="Quandt C.A."/>
            <person name="Ciobanu D."/>
            <person name="Clum A."/>
            <person name="Salamov A."/>
            <person name="Andreopoulos B."/>
            <person name="Cheng J.-F."/>
            <person name="Woyke T."/>
            <person name="Pelin A."/>
            <person name="Henrissat B."/>
            <person name="Reynolds N."/>
            <person name="Benny G.L."/>
            <person name="Smith M.E."/>
            <person name="James T.Y."/>
            <person name="Grigoriev I.V."/>
        </authorList>
    </citation>
    <scope>NUCLEOTIDE SEQUENCE</scope>
    <source>
        <strain evidence="14">CSF55</strain>
    </source>
</reference>
<dbReference type="Proteomes" id="UP000281549">
    <property type="component" value="Unassembled WGS sequence"/>
</dbReference>
<dbReference type="STRING" id="988480.A0A075AY77"/>
<comment type="similarity">
    <text evidence="8">Belongs to the TDD superfamily. DTWD1 family.</text>
</comment>
<evidence type="ECO:0000256" key="1">
    <source>
        <dbReference type="ARBA" id="ARBA00004123"/>
    </source>
</evidence>
<reference evidence="16" key="2">
    <citation type="journal article" date="2018" name="Nat. Microbiol.">
        <title>Leveraging single-cell genomics to expand the fungal tree of life.</title>
        <authorList>
            <person name="Ahrendt S.R."/>
            <person name="Quandt C.A."/>
            <person name="Ciobanu D."/>
            <person name="Clum A."/>
            <person name="Salamov A."/>
            <person name="Andreopoulos B."/>
            <person name="Cheng J.F."/>
            <person name="Woyke T."/>
            <person name="Pelin A."/>
            <person name="Henrissat B."/>
            <person name="Reynolds N.K."/>
            <person name="Benny G.L."/>
            <person name="Smith M.E."/>
            <person name="James T.Y."/>
            <person name="Grigoriev I.V."/>
        </authorList>
    </citation>
    <scope>NUCLEOTIDE SEQUENCE [LARGE SCALE GENOMIC DNA]</scope>
    <source>
        <strain evidence="16">CSF55</strain>
    </source>
</reference>
<dbReference type="PANTHER" id="PTHR15627">
    <property type="entry name" value="NATURAL KILLER CELL-SPECIFIC ANTIGEN KLIP1"/>
    <property type="match status" value="1"/>
</dbReference>
<evidence type="ECO:0000256" key="10">
    <source>
        <dbReference type="ARBA" id="ARBA00042508"/>
    </source>
</evidence>
<dbReference type="Proteomes" id="UP000030755">
    <property type="component" value="Unassembled WGS sequence"/>
</dbReference>
<evidence type="ECO:0000256" key="9">
    <source>
        <dbReference type="ARBA" id="ARBA00039242"/>
    </source>
</evidence>
<dbReference type="OrthoDB" id="660555at2759"/>
<keyword evidence="5" id="KW-0819">tRNA processing</keyword>
<evidence type="ECO:0000259" key="12">
    <source>
        <dbReference type="SMART" id="SM01144"/>
    </source>
</evidence>
<comment type="function">
    <text evidence="7">Catalyzes the formation of 3-(3-amino-3-carboxypropyl)uridine (acp3U) at position 20 in the D-loop of several cytoplasmic tRNAs (acp3U(20)).</text>
</comment>
<dbReference type="SMART" id="SM01144">
    <property type="entry name" value="DTW"/>
    <property type="match status" value="1"/>
</dbReference>
<keyword evidence="6" id="KW-0539">Nucleus</keyword>
<evidence type="ECO:0000256" key="4">
    <source>
        <dbReference type="ARBA" id="ARBA00022691"/>
    </source>
</evidence>
<evidence type="ECO:0000256" key="6">
    <source>
        <dbReference type="ARBA" id="ARBA00023242"/>
    </source>
</evidence>
<evidence type="ECO:0000313" key="15">
    <source>
        <dbReference type="Proteomes" id="UP000030755"/>
    </source>
</evidence>
<evidence type="ECO:0000313" key="16">
    <source>
        <dbReference type="Proteomes" id="UP000281549"/>
    </source>
</evidence>
<evidence type="ECO:0000256" key="8">
    <source>
        <dbReference type="ARBA" id="ARBA00038290"/>
    </source>
</evidence>
<evidence type="ECO:0000313" key="14">
    <source>
        <dbReference type="EMBL" id="RKP20338.1"/>
    </source>
</evidence>
<dbReference type="EC" id="2.5.1.25" evidence="2"/>
<feature type="domain" description="DTW" evidence="12">
    <location>
        <begin position="37"/>
        <end position="219"/>
    </location>
</feature>
<dbReference type="GO" id="GO:0008033">
    <property type="term" value="P:tRNA processing"/>
    <property type="evidence" value="ECO:0007669"/>
    <property type="project" value="UniProtKB-KW"/>
</dbReference>
<dbReference type="InterPro" id="IPR005636">
    <property type="entry name" value="DTW"/>
</dbReference>
<reference evidence="13 15" key="1">
    <citation type="journal article" date="2013" name="Curr. Biol.">
        <title>Shared signatures of parasitism and phylogenomics unite Cryptomycota and microsporidia.</title>
        <authorList>
            <person name="James T.Y."/>
            <person name="Pelin A."/>
            <person name="Bonen L."/>
            <person name="Ahrendt S."/>
            <person name="Sain D."/>
            <person name="Corradi N."/>
            <person name="Stajich J.E."/>
        </authorList>
    </citation>
    <scope>NUCLEOTIDE SEQUENCE [LARGE SCALE GENOMIC DNA]</scope>
    <source>
        <strain evidence="13">CSF55</strain>
        <strain evidence="13">CSF55</strain>
    </source>
</reference>
<dbReference type="HOGENOM" id="CLU_069451_0_0_1"/>
<proteinExistence type="inferred from homology"/>
<comment type="subcellular location">
    <subcellularLocation>
        <location evidence="1">Nucleus</location>
    </subcellularLocation>
</comment>
<evidence type="ECO:0000256" key="11">
    <source>
        <dbReference type="ARBA" id="ARBA00048718"/>
    </source>
</evidence>
<dbReference type="InterPro" id="IPR051521">
    <property type="entry name" value="tRNA_Mod/Golgi_Maint"/>
</dbReference>
<evidence type="ECO:0000256" key="3">
    <source>
        <dbReference type="ARBA" id="ARBA00022679"/>
    </source>
</evidence>
<dbReference type="EMBL" id="KE561047">
    <property type="protein sequence ID" value="EPZ33647.1"/>
    <property type="molecule type" value="Genomic_DNA"/>
</dbReference>
<keyword evidence="3" id="KW-0808">Transferase</keyword>
<evidence type="ECO:0000256" key="7">
    <source>
        <dbReference type="ARBA" id="ARBA00037050"/>
    </source>
</evidence>
<gene>
    <name evidence="13" type="ORF">O9G_000422</name>
    <name evidence="14" type="ORF">ROZALSC1DRAFT_28155</name>
</gene>
<dbReference type="Pfam" id="PF03942">
    <property type="entry name" value="DTW"/>
    <property type="match status" value="1"/>
</dbReference>
<evidence type="ECO:0000313" key="13">
    <source>
        <dbReference type="EMBL" id="EPZ33647.1"/>
    </source>
</evidence>
<dbReference type="OMA" id="VNAWGLN"/>
<name>A0A075AY77_ROZAC</name>
<keyword evidence="15" id="KW-1185">Reference proteome</keyword>
<dbReference type="EMBL" id="ML005078">
    <property type="protein sequence ID" value="RKP20338.1"/>
    <property type="molecule type" value="Genomic_DNA"/>
</dbReference>
<dbReference type="GO" id="GO:0016432">
    <property type="term" value="F:tRNA-uridine aminocarboxypropyltransferase activity"/>
    <property type="evidence" value="ECO:0007669"/>
    <property type="project" value="UniProtKB-EC"/>
</dbReference>
<accession>A0A075AY77</accession>
<evidence type="ECO:0000256" key="2">
    <source>
        <dbReference type="ARBA" id="ARBA00012386"/>
    </source>
</evidence>
<sequence>MEEFLKSSPFYGFHISSHDELRNTEDRHRCNVCGQLGKYYCKNTKCGVSYVDIPKVRLPISLDIIKHSREKDSKSTAIHAKLASPSETNIYLFPEEDFSIDNPEETLLLFPSVDAKPISQLDCEKYKKLIVIDGTWKQAKMMVKSNKEKFSKVQKVCIQQKETLFWRHQRVSKYCLATIEAIYHFMIEFLAEKGQDSKSVDNLLFFFSFFYNRIQNHYTTNDIPFVRIPDYIKYETNE</sequence>
<comment type="catalytic activity">
    <reaction evidence="11">
        <text>a uridine in tRNA + S-adenosyl-L-methionine = a 3-[(3S)-3-amino-3-carboxypropyl]uridine in tRNA + S-methyl-5'-thioadenosine + H(+)</text>
        <dbReference type="Rhea" id="RHEA:62432"/>
        <dbReference type="Rhea" id="RHEA-COMP:13339"/>
        <dbReference type="Rhea" id="RHEA-COMP:16092"/>
        <dbReference type="ChEBI" id="CHEBI:15378"/>
        <dbReference type="ChEBI" id="CHEBI:17509"/>
        <dbReference type="ChEBI" id="CHEBI:59789"/>
        <dbReference type="ChEBI" id="CHEBI:65315"/>
        <dbReference type="ChEBI" id="CHEBI:82930"/>
        <dbReference type="EC" id="2.5.1.25"/>
    </reaction>
</comment>
<organism evidence="13 15">
    <name type="scientific">Rozella allomycis (strain CSF55)</name>
    <dbReference type="NCBI Taxonomy" id="988480"/>
    <lineage>
        <taxon>Eukaryota</taxon>
        <taxon>Fungi</taxon>
        <taxon>Fungi incertae sedis</taxon>
        <taxon>Cryptomycota</taxon>
        <taxon>Cryptomycota incertae sedis</taxon>
        <taxon>Rozella</taxon>
    </lineage>
</organism>
<dbReference type="GO" id="GO:0005634">
    <property type="term" value="C:nucleus"/>
    <property type="evidence" value="ECO:0007669"/>
    <property type="project" value="UniProtKB-SubCell"/>
</dbReference>
<keyword evidence="4" id="KW-0949">S-adenosyl-L-methionine</keyword>
<dbReference type="PANTHER" id="PTHR15627:SF8">
    <property type="entry name" value="TRNA-URIDINE AMINOCARBOXYPROPYLTRANSFERASE 1"/>
    <property type="match status" value="1"/>
</dbReference>
<dbReference type="AlphaFoldDB" id="A0A075AY77"/>